<dbReference type="InterPro" id="IPR009846">
    <property type="entry name" value="SF3b5/RDS3-10"/>
</dbReference>
<reference evidence="2" key="1">
    <citation type="submission" date="2013-04" db="EMBL/GenBank/DDBJ databases">
        <title>The Genome Sequence of Fonticula alba ATCC 38817.</title>
        <authorList>
            <consortium name="The Broad Institute Genomics Platform"/>
            <person name="Russ C."/>
            <person name="Cuomo C."/>
            <person name="Burger G."/>
            <person name="Gray M.W."/>
            <person name="Holland P.W.H."/>
            <person name="King N."/>
            <person name="Lang F.B.F."/>
            <person name="Roger A.J."/>
            <person name="Ruiz-Trillo I."/>
            <person name="Brown M."/>
            <person name="Walker B."/>
            <person name="Young S."/>
            <person name="Zeng Q."/>
            <person name="Gargeya S."/>
            <person name="Fitzgerald M."/>
            <person name="Haas B."/>
            <person name="Abouelleil A."/>
            <person name="Allen A.W."/>
            <person name="Alvarado L."/>
            <person name="Arachchi H.M."/>
            <person name="Berlin A.M."/>
            <person name="Chapman S.B."/>
            <person name="Gainer-Dewar J."/>
            <person name="Goldberg J."/>
            <person name="Griggs A."/>
            <person name="Gujja S."/>
            <person name="Hansen M."/>
            <person name="Howarth C."/>
            <person name="Imamovic A."/>
            <person name="Ireland A."/>
            <person name="Larimer J."/>
            <person name="McCowan C."/>
            <person name="Murphy C."/>
            <person name="Pearson M."/>
            <person name="Poon T.W."/>
            <person name="Priest M."/>
            <person name="Roberts A."/>
            <person name="Saif S."/>
            <person name="Shea T."/>
            <person name="Sisk P."/>
            <person name="Sykes S."/>
            <person name="Wortman J."/>
            <person name="Nusbaum C."/>
            <person name="Birren B."/>
        </authorList>
    </citation>
    <scope>NUCLEOTIDE SEQUENCE [LARGE SCALE GENOMIC DNA]</scope>
    <source>
        <strain evidence="2">ATCC 38817</strain>
    </source>
</reference>
<dbReference type="STRING" id="691883.A0A058Z6H5"/>
<gene>
    <name evidence="2" type="ORF">H696_03920</name>
</gene>
<dbReference type="GeneID" id="20528645"/>
<name>A0A058Z6H5_FONAL</name>
<dbReference type="EMBL" id="KB932206">
    <property type="protein sequence ID" value="KCV69498.1"/>
    <property type="molecule type" value="Genomic_DNA"/>
</dbReference>
<evidence type="ECO:0000313" key="2">
    <source>
        <dbReference type="EMBL" id="KCV69498.1"/>
    </source>
</evidence>
<dbReference type="GO" id="GO:0000398">
    <property type="term" value="P:mRNA splicing, via spliceosome"/>
    <property type="evidence" value="ECO:0007669"/>
    <property type="project" value="TreeGrafter"/>
</dbReference>
<evidence type="ECO:0000256" key="1">
    <source>
        <dbReference type="SAM" id="MobiDB-lite"/>
    </source>
</evidence>
<dbReference type="GO" id="GO:0071011">
    <property type="term" value="C:precatalytic spliceosome"/>
    <property type="evidence" value="ECO:0007669"/>
    <property type="project" value="TreeGrafter"/>
</dbReference>
<dbReference type="Proteomes" id="UP000030693">
    <property type="component" value="Unassembled WGS sequence"/>
</dbReference>
<dbReference type="GO" id="GO:0005686">
    <property type="term" value="C:U2 snRNP"/>
    <property type="evidence" value="ECO:0007669"/>
    <property type="project" value="TreeGrafter"/>
</dbReference>
<feature type="region of interest" description="Disordered" evidence="1">
    <location>
        <begin position="84"/>
        <end position="103"/>
    </location>
</feature>
<dbReference type="PANTHER" id="PTHR20978">
    <property type="entry name" value="SPLICING FACTOR 3B SUBUNIT 5"/>
    <property type="match status" value="1"/>
</dbReference>
<dbReference type="OrthoDB" id="274726at2759"/>
<dbReference type="AlphaFoldDB" id="A0A058Z6H5"/>
<dbReference type="RefSeq" id="XP_009496063.1">
    <property type="nucleotide sequence ID" value="XM_009497788.1"/>
</dbReference>
<organism evidence="2">
    <name type="scientific">Fonticula alba</name>
    <name type="common">Slime mold</name>
    <dbReference type="NCBI Taxonomy" id="691883"/>
    <lineage>
        <taxon>Eukaryota</taxon>
        <taxon>Rotosphaerida</taxon>
        <taxon>Fonticulaceae</taxon>
        <taxon>Fonticula</taxon>
    </lineage>
</organism>
<proteinExistence type="predicted"/>
<dbReference type="eggNOG" id="KOG3485">
    <property type="taxonomic scope" value="Eukaryota"/>
</dbReference>
<accession>A0A058Z6H5</accession>
<evidence type="ECO:0000313" key="3">
    <source>
        <dbReference type="Proteomes" id="UP000030693"/>
    </source>
</evidence>
<evidence type="ECO:0008006" key="4">
    <source>
        <dbReference type="Google" id="ProtNLM"/>
    </source>
</evidence>
<dbReference type="PANTHER" id="PTHR20978:SF0">
    <property type="entry name" value="SPLICING FACTOR 3B SUBUNIT 5"/>
    <property type="match status" value="1"/>
</dbReference>
<protein>
    <recommendedName>
        <fullName evidence="4">Splicing factor 3B subunit 5</fullName>
    </recommendedName>
</protein>
<sequence length="103" mass="11296">MAPLSSDFFPNSEWLLTQHRDTLASMVGHPQLLHFTALVDGESIARTRVALIERMVQPCGPPQRPADDPEEVRAVLELAAAKAAMEVDSQPSTMVPEEEDATE</sequence>
<dbReference type="Pfam" id="PF07189">
    <property type="entry name" value="SF3b10"/>
    <property type="match status" value="1"/>
</dbReference>
<keyword evidence="3" id="KW-1185">Reference proteome</keyword>